<feature type="compositionally biased region" description="Polar residues" evidence="1">
    <location>
        <begin position="125"/>
        <end position="138"/>
    </location>
</feature>
<dbReference type="PANTHER" id="PTHR39606:SF1">
    <property type="entry name" value="CELL SURFACE PROTEIN"/>
    <property type="match status" value="1"/>
</dbReference>
<reference evidence="3" key="1">
    <citation type="submission" date="2019-04" db="EMBL/GenBank/DDBJ databases">
        <title>Friends and foes A comparative genomics studyof 23 Aspergillus species from section Flavi.</title>
        <authorList>
            <consortium name="DOE Joint Genome Institute"/>
            <person name="Kjaerbolling I."/>
            <person name="Vesth T."/>
            <person name="Frisvad J.C."/>
            <person name="Nybo J.L."/>
            <person name="Theobald S."/>
            <person name="Kildgaard S."/>
            <person name="Isbrandt T."/>
            <person name="Kuo A."/>
            <person name="Sato A."/>
            <person name="Lyhne E.K."/>
            <person name="Kogle M.E."/>
            <person name="Wiebenga A."/>
            <person name="Kun R.S."/>
            <person name="Lubbers R.J."/>
            <person name="Makela M.R."/>
            <person name="Barry K."/>
            <person name="Chovatia M."/>
            <person name="Clum A."/>
            <person name="Daum C."/>
            <person name="Haridas S."/>
            <person name="He G."/>
            <person name="LaButti K."/>
            <person name="Lipzen A."/>
            <person name="Mondo S."/>
            <person name="Riley R."/>
            <person name="Salamov A."/>
            <person name="Simmons B.A."/>
            <person name="Magnuson J.K."/>
            <person name="Henrissat B."/>
            <person name="Mortensen U.H."/>
            <person name="Larsen T.O."/>
            <person name="Devries R.P."/>
            <person name="Grigoriev I.V."/>
            <person name="Machida M."/>
            <person name="Baker S.E."/>
            <person name="Andersen M.R."/>
        </authorList>
    </citation>
    <scope>NUCLEOTIDE SEQUENCE [LARGE SCALE GENOMIC DNA]</scope>
    <source>
        <strain evidence="3">CBS 553.77</strain>
    </source>
</reference>
<evidence type="ECO:0000313" key="2">
    <source>
        <dbReference type="EMBL" id="KAE8353891.1"/>
    </source>
</evidence>
<organism evidence="2 3">
    <name type="scientific">Aspergillus coremiiformis</name>
    <dbReference type="NCBI Taxonomy" id="138285"/>
    <lineage>
        <taxon>Eukaryota</taxon>
        <taxon>Fungi</taxon>
        <taxon>Dikarya</taxon>
        <taxon>Ascomycota</taxon>
        <taxon>Pezizomycotina</taxon>
        <taxon>Eurotiomycetes</taxon>
        <taxon>Eurotiomycetidae</taxon>
        <taxon>Eurotiales</taxon>
        <taxon>Aspergillaceae</taxon>
        <taxon>Aspergillus</taxon>
        <taxon>Aspergillus subgen. Circumdati</taxon>
    </lineage>
</organism>
<feature type="compositionally biased region" description="Polar residues" evidence="1">
    <location>
        <begin position="1"/>
        <end position="27"/>
    </location>
</feature>
<proteinExistence type="predicted"/>
<evidence type="ECO:0008006" key="4">
    <source>
        <dbReference type="Google" id="ProtNLM"/>
    </source>
</evidence>
<protein>
    <recommendedName>
        <fullName evidence="4">Cell surface protein</fullName>
    </recommendedName>
</protein>
<dbReference type="Proteomes" id="UP000327118">
    <property type="component" value="Unassembled WGS sequence"/>
</dbReference>
<feature type="compositionally biased region" description="Basic and acidic residues" evidence="1">
    <location>
        <begin position="50"/>
        <end position="68"/>
    </location>
</feature>
<evidence type="ECO:0000313" key="3">
    <source>
        <dbReference type="Proteomes" id="UP000327118"/>
    </source>
</evidence>
<dbReference type="EMBL" id="ML739086">
    <property type="protein sequence ID" value="KAE8353891.1"/>
    <property type="molecule type" value="Genomic_DNA"/>
</dbReference>
<dbReference type="AlphaFoldDB" id="A0A5N6Z8A0"/>
<feature type="compositionally biased region" description="Polar residues" evidence="1">
    <location>
        <begin position="86"/>
        <end position="102"/>
    </location>
</feature>
<accession>A0A5N6Z8A0</accession>
<sequence length="206" mass="20988">MSSTQPPYDSSSFGNPTQHPGSSQPVGTQVGVVDPSDPRTGPAPRTAGPHKSDIINKLDPRVDSDLSKLKQSSKAGVAGAGAGNIHTGSAQKTAGLHTSDTGNKLDPRVDSDFDNGAQYAPGATKTGNVNPHATQDASFGSGPNAGPHQSDMMNKLDPRVNAQTGDMSTKTTSQHPGTQFSNDPRSPSGTNAGVGYAPGSVGYRPA</sequence>
<keyword evidence="3" id="KW-1185">Reference proteome</keyword>
<name>A0A5N6Z8A0_9EURO</name>
<evidence type="ECO:0000256" key="1">
    <source>
        <dbReference type="SAM" id="MobiDB-lite"/>
    </source>
</evidence>
<feature type="compositionally biased region" description="Polar residues" evidence="1">
    <location>
        <begin position="161"/>
        <end position="191"/>
    </location>
</feature>
<dbReference type="OrthoDB" id="4779541at2759"/>
<gene>
    <name evidence="2" type="ORF">BDV28DRAFT_132291</name>
</gene>
<dbReference type="PANTHER" id="PTHR39606">
    <property type="entry name" value="SURFACE PROTEIN, PUTATIVE-RELATED"/>
    <property type="match status" value="1"/>
</dbReference>
<feature type="region of interest" description="Disordered" evidence="1">
    <location>
        <begin position="1"/>
        <end position="206"/>
    </location>
</feature>